<dbReference type="InterPro" id="IPR025997">
    <property type="entry name" value="SBP_2_dom"/>
</dbReference>
<feature type="chain" id="PRO_5045163657" description="D-galactose/methyl-galactoside binding periplasmic protein MglB" evidence="11">
    <location>
        <begin position="21"/>
        <end position="364"/>
    </location>
</feature>
<keyword evidence="14" id="KW-1185">Reference proteome</keyword>
<dbReference type="Proteomes" id="UP000031967">
    <property type="component" value="Unassembled WGS sequence"/>
</dbReference>
<evidence type="ECO:0000259" key="12">
    <source>
        <dbReference type="Pfam" id="PF13407"/>
    </source>
</evidence>
<keyword evidence="7" id="KW-0106">Calcium</keyword>
<feature type="domain" description="Periplasmic binding protein" evidence="12">
    <location>
        <begin position="59"/>
        <end position="330"/>
    </location>
</feature>
<dbReference type="InterPro" id="IPR028082">
    <property type="entry name" value="Peripla_BP_I"/>
</dbReference>
<keyword evidence="4" id="KW-0479">Metal-binding</keyword>
<evidence type="ECO:0000256" key="5">
    <source>
        <dbReference type="ARBA" id="ARBA00022729"/>
    </source>
</evidence>
<dbReference type="Pfam" id="PF13407">
    <property type="entry name" value="Peripla_BP_4"/>
    <property type="match status" value="1"/>
</dbReference>
<evidence type="ECO:0000256" key="11">
    <source>
        <dbReference type="SAM" id="SignalP"/>
    </source>
</evidence>
<organism evidence="13 14">
    <name type="scientific">Gordoniibacillus kamchatkensis</name>
    <dbReference type="NCBI Taxonomy" id="1590651"/>
    <lineage>
        <taxon>Bacteria</taxon>
        <taxon>Bacillati</taxon>
        <taxon>Bacillota</taxon>
        <taxon>Bacilli</taxon>
        <taxon>Bacillales</taxon>
        <taxon>Paenibacillaceae</taxon>
        <taxon>Gordoniibacillus</taxon>
    </lineage>
</organism>
<keyword evidence="6" id="KW-0574">Periplasm</keyword>
<feature type="compositionally biased region" description="Low complexity" evidence="10">
    <location>
        <begin position="34"/>
        <end position="51"/>
    </location>
</feature>
<evidence type="ECO:0000256" key="7">
    <source>
        <dbReference type="ARBA" id="ARBA00022837"/>
    </source>
</evidence>
<feature type="signal peptide" evidence="11">
    <location>
        <begin position="1"/>
        <end position="20"/>
    </location>
</feature>
<proteinExistence type="predicted"/>
<accession>A0ABR5ACG7</accession>
<dbReference type="InterPro" id="IPR050555">
    <property type="entry name" value="Bact_Solute-Bind_Prot2"/>
</dbReference>
<dbReference type="PANTHER" id="PTHR30036">
    <property type="entry name" value="D-XYLOSE-BINDING PERIPLASMIC PROTEIN"/>
    <property type="match status" value="1"/>
</dbReference>
<dbReference type="RefSeq" id="WP_041050760.1">
    <property type="nucleotide sequence ID" value="NZ_JXAK01000055.1"/>
</dbReference>
<evidence type="ECO:0000256" key="3">
    <source>
        <dbReference type="ARBA" id="ARBA00022597"/>
    </source>
</evidence>
<dbReference type="PANTHER" id="PTHR30036:SF2">
    <property type="entry name" value="D-GALACTOSE_METHYL-GALACTOSIDE BINDING PERIPLASMIC PROTEIN MGLB"/>
    <property type="match status" value="1"/>
</dbReference>
<reference evidence="13 14" key="1">
    <citation type="submission" date="2014-12" db="EMBL/GenBank/DDBJ databases">
        <title>Draft genome sequence of Paenibacillus kamchatkensis strain B-2647.</title>
        <authorList>
            <person name="Karlyshev A.V."/>
            <person name="Kudryashova E.B."/>
        </authorList>
    </citation>
    <scope>NUCLEOTIDE SEQUENCE [LARGE SCALE GENOMIC DNA]</scope>
    <source>
        <strain evidence="13 14">VKM B-2647</strain>
    </source>
</reference>
<evidence type="ECO:0000256" key="4">
    <source>
        <dbReference type="ARBA" id="ARBA00022723"/>
    </source>
</evidence>
<feature type="region of interest" description="Disordered" evidence="10">
    <location>
        <begin position="29"/>
        <end position="51"/>
    </location>
</feature>
<comment type="subunit">
    <text evidence="8">The ABC transporter complex is composed of one ATP-binding protein (MglA), two transmembrane proteins (MglC) and a solute-binding protein (MglB).</text>
</comment>
<name>A0ABR5ACG7_9BACL</name>
<dbReference type="EMBL" id="JXAK01000055">
    <property type="protein sequence ID" value="KIL38661.1"/>
    <property type="molecule type" value="Genomic_DNA"/>
</dbReference>
<evidence type="ECO:0000313" key="13">
    <source>
        <dbReference type="EMBL" id="KIL38661.1"/>
    </source>
</evidence>
<comment type="subcellular location">
    <subcellularLocation>
        <location evidence="1">Cell envelope</location>
    </subcellularLocation>
</comment>
<evidence type="ECO:0000313" key="14">
    <source>
        <dbReference type="Proteomes" id="UP000031967"/>
    </source>
</evidence>
<comment type="caution">
    <text evidence="13">The sequence shown here is derived from an EMBL/GenBank/DDBJ whole genome shotgun (WGS) entry which is preliminary data.</text>
</comment>
<evidence type="ECO:0000256" key="10">
    <source>
        <dbReference type="SAM" id="MobiDB-lite"/>
    </source>
</evidence>
<sequence length="364" mass="38013">MQKKQVIALLALTAMLGLTACGSNGSGSAGAGGAASKDNNAAAAPAKTDNGGAKGQPNIGVAIYKFDDTFMTGVRNAISDAASGKAKVDIVDSQNSQPTQNDKVDLFITKKVNALAINPVDNTAAGVLIDKAKAANLPIVFFNREPSADDLKKYDKAYYVGAKGSESGTMQGQILADYWKAHPEADKNHDGVMQYVMLTGEPGHPDAVARTKYSIDAITGAGIKVQKLAEDTAMWDRVKGQEKMAAFLAANGDKIEAVLANNDDMALGAIEALKAVGYFKDGKYIPVVSVDATAPGQQALQDGTLLGTVLNDAKNQGKATLNLAAALAQGVTPDKASIGYDITDGKYIWVPYKKITKDNIADAK</sequence>
<dbReference type="CDD" id="cd01539">
    <property type="entry name" value="PBP1_GGBP"/>
    <property type="match status" value="1"/>
</dbReference>
<evidence type="ECO:0000256" key="9">
    <source>
        <dbReference type="ARBA" id="ARBA00034344"/>
    </source>
</evidence>
<keyword evidence="2" id="KW-0813">Transport</keyword>
<dbReference type="InterPro" id="IPR044085">
    <property type="entry name" value="MglB-like_PBP1"/>
</dbReference>
<dbReference type="PROSITE" id="PS51257">
    <property type="entry name" value="PROKAR_LIPOPROTEIN"/>
    <property type="match status" value="1"/>
</dbReference>
<evidence type="ECO:0000256" key="8">
    <source>
        <dbReference type="ARBA" id="ARBA00034323"/>
    </source>
</evidence>
<evidence type="ECO:0000256" key="2">
    <source>
        <dbReference type="ARBA" id="ARBA00022448"/>
    </source>
</evidence>
<evidence type="ECO:0000256" key="1">
    <source>
        <dbReference type="ARBA" id="ARBA00004196"/>
    </source>
</evidence>
<dbReference type="Gene3D" id="3.40.50.2300">
    <property type="match status" value="2"/>
</dbReference>
<gene>
    <name evidence="13" type="ORF">SD70_25170</name>
</gene>
<keyword evidence="3" id="KW-0762">Sugar transport</keyword>
<evidence type="ECO:0000256" key="6">
    <source>
        <dbReference type="ARBA" id="ARBA00022764"/>
    </source>
</evidence>
<keyword evidence="5 11" id="KW-0732">Signal</keyword>
<protein>
    <recommendedName>
        <fullName evidence="9">D-galactose/methyl-galactoside binding periplasmic protein MglB</fullName>
    </recommendedName>
</protein>
<dbReference type="SUPFAM" id="SSF53822">
    <property type="entry name" value="Periplasmic binding protein-like I"/>
    <property type="match status" value="1"/>
</dbReference>